<dbReference type="AlphaFoldDB" id="A0A6B3W0E6"/>
<dbReference type="PANTHER" id="PTHR35561:SF1">
    <property type="entry name" value="RNA 2',3'-CYCLIC PHOSPHODIESTERASE"/>
    <property type="match status" value="1"/>
</dbReference>
<dbReference type="HAMAP" id="MF_01940">
    <property type="entry name" value="RNA_CPDase"/>
    <property type="match status" value="1"/>
</dbReference>
<evidence type="ECO:0000313" key="7">
    <source>
        <dbReference type="Proteomes" id="UP000570010"/>
    </source>
</evidence>
<reference evidence="5 6" key="1">
    <citation type="submission" date="2020-02" db="EMBL/GenBank/DDBJ databases">
        <title>Bacillus aquiflavi sp. nov., isolated from yellow water of strong flavor Chinese baijiu in Yibin region of China.</title>
        <authorList>
            <person name="Xie J."/>
        </authorList>
    </citation>
    <scope>NUCLEOTIDE SEQUENCE [LARGE SCALE GENOMIC DNA]</scope>
    <source>
        <strain evidence="5 6">3H-10</strain>
    </source>
</reference>
<evidence type="ECO:0000313" key="6">
    <source>
        <dbReference type="Proteomes" id="UP000472971"/>
    </source>
</evidence>
<dbReference type="InterPro" id="IPR009097">
    <property type="entry name" value="Cyclic_Pdiesterase"/>
</dbReference>
<sequence>MKHPHYFIALKLPKEVKYKLYNCCEKLKKQFSFSKWVHMEDYHLTLAFLGALSNDQLTLTCEYVEAATKAEESFTLAVNKMGIFGNVQAPRVFWADVEKEKRLFSLQKKVYNACINAGCQLETRPFCPHITLARKWRGIEHFDLEMINSTLINKKRLEFLVEHVVLYKTNIEKVPKYEPLKVFRLQS</sequence>
<dbReference type="Proteomes" id="UP000472971">
    <property type="component" value="Unassembled WGS sequence"/>
</dbReference>
<dbReference type="GO" id="GO:0004113">
    <property type="term" value="F:2',3'-cyclic-nucleotide 3'-phosphodiesterase activity"/>
    <property type="evidence" value="ECO:0007669"/>
    <property type="project" value="InterPro"/>
</dbReference>
<evidence type="ECO:0000256" key="1">
    <source>
        <dbReference type="ARBA" id="ARBA00022801"/>
    </source>
</evidence>
<evidence type="ECO:0000313" key="4">
    <source>
        <dbReference type="EMBL" id="MBA4537720.1"/>
    </source>
</evidence>
<feature type="active site" description="Proton acceptor" evidence="2">
    <location>
        <position position="129"/>
    </location>
</feature>
<dbReference type="EMBL" id="JACEIO010000026">
    <property type="protein sequence ID" value="MBA4537720.1"/>
    <property type="molecule type" value="Genomic_DNA"/>
</dbReference>
<comment type="catalytic activity">
    <reaction evidence="2">
        <text>a 3'-end 2',3'-cyclophospho-ribonucleotide-RNA + H2O = a 3'-end 2'-phospho-ribonucleotide-RNA + H(+)</text>
        <dbReference type="Rhea" id="RHEA:11828"/>
        <dbReference type="Rhea" id="RHEA-COMP:10464"/>
        <dbReference type="Rhea" id="RHEA-COMP:17353"/>
        <dbReference type="ChEBI" id="CHEBI:15377"/>
        <dbReference type="ChEBI" id="CHEBI:15378"/>
        <dbReference type="ChEBI" id="CHEBI:83064"/>
        <dbReference type="ChEBI" id="CHEBI:173113"/>
        <dbReference type="EC" id="3.1.4.58"/>
    </reaction>
</comment>
<evidence type="ECO:0000259" key="3">
    <source>
        <dbReference type="Pfam" id="PF02834"/>
    </source>
</evidence>
<dbReference type="PANTHER" id="PTHR35561">
    <property type="entry name" value="RNA 2',3'-CYCLIC PHOSPHODIESTERASE"/>
    <property type="match status" value="1"/>
</dbReference>
<feature type="domain" description="Phosphoesterase HXTX" evidence="3">
    <location>
        <begin position="10"/>
        <end position="94"/>
    </location>
</feature>
<comment type="caution">
    <text evidence="5">The sequence shown here is derived from an EMBL/GenBank/DDBJ whole genome shotgun (WGS) entry which is preliminary data.</text>
</comment>
<comment type="function">
    <text evidence="2">Hydrolyzes RNA 2',3'-cyclic phosphodiester to an RNA 2'-phosphomonoester.</text>
</comment>
<dbReference type="GO" id="GO:0008664">
    <property type="term" value="F:RNA 2',3'-cyclic 3'-phosphodiesterase activity"/>
    <property type="evidence" value="ECO:0007669"/>
    <property type="project" value="UniProtKB-EC"/>
</dbReference>
<dbReference type="Proteomes" id="UP000570010">
    <property type="component" value="Unassembled WGS sequence"/>
</dbReference>
<feature type="domain" description="Phosphoesterase HXTX" evidence="3">
    <location>
        <begin position="99"/>
        <end position="169"/>
    </location>
</feature>
<feature type="active site" description="Proton donor" evidence="2">
    <location>
        <position position="43"/>
    </location>
</feature>
<dbReference type="SUPFAM" id="SSF55144">
    <property type="entry name" value="LigT-like"/>
    <property type="match status" value="1"/>
</dbReference>
<dbReference type="EC" id="3.1.4.58" evidence="2"/>
<dbReference type="RefSeq" id="WP_163242362.1">
    <property type="nucleotide sequence ID" value="NZ_JAAIWN010000024.1"/>
</dbReference>
<keyword evidence="1 2" id="KW-0378">Hydrolase</keyword>
<evidence type="ECO:0000256" key="2">
    <source>
        <dbReference type="HAMAP-Rule" id="MF_01940"/>
    </source>
</evidence>
<reference evidence="4 7" key="2">
    <citation type="submission" date="2020-07" db="EMBL/GenBank/DDBJ databases">
        <authorList>
            <person name="Feng H."/>
        </authorList>
    </citation>
    <scope>NUCLEOTIDE SEQUENCE [LARGE SCALE GENOMIC DNA]</scope>
    <source>
        <strain evidence="4">S-12</strain>
        <strain evidence="7">s-12</strain>
    </source>
</reference>
<comment type="similarity">
    <text evidence="2">Belongs to the 2H phosphoesterase superfamily. ThpR family.</text>
</comment>
<gene>
    <name evidence="5" type="primary">thpR</name>
    <name evidence="5" type="ORF">G4D64_10815</name>
    <name evidence="4" type="ORF">H1Z61_11420</name>
</gene>
<dbReference type="Gene3D" id="3.90.1140.10">
    <property type="entry name" value="Cyclic phosphodiesterase"/>
    <property type="match status" value="1"/>
</dbReference>
<keyword evidence="6" id="KW-1185">Reference proteome</keyword>
<name>A0A6B3W0E6_9BACI</name>
<evidence type="ECO:0000313" key="5">
    <source>
        <dbReference type="EMBL" id="NEY81977.1"/>
    </source>
</evidence>
<protein>
    <recommendedName>
        <fullName evidence="2">RNA 2',3'-cyclic phosphodiesterase</fullName>
        <shortName evidence="2">RNA 2',3'-CPDase</shortName>
        <ecNumber evidence="2">3.1.4.58</ecNumber>
    </recommendedName>
</protein>
<organism evidence="5 6">
    <name type="scientific">Bacillus aquiflavi</name>
    <dbReference type="NCBI Taxonomy" id="2672567"/>
    <lineage>
        <taxon>Bacteria</taxon>
        <taxon>Bacillati</taxon>
        <taxon>Bacillota</taxon>
        <taxon>Bacilli</taxon>
        <taxon>Bacillales</taxon>
        <taxon>Bacillaceae</taxon>
        <taxon>Bacillus</taxon>
    </lineage>
</organism>
<feature type="short sequence motif" description="HXTX 2" evidence="2">
    <location>
        <begin position="129"/>
        <end position="132"/>
    </location>
</feature>
<feature type="short sequence motif" description="HXTX 1" evidence="2">
    <location>
        <begin position="43"/>
        <end position="46"/>
    </location>
</feature>
<dbReference type="NCBIfam" id="TIGR02258">
    <property type="entry name" value="2_5_ligase"/>
    <property type="match status" value="1"/>
</dbReference>
<dbReference type="InterPro" id="IPR014051">
    <property type="entry name" value="Phosphoesterase_HXTX"/>
</dbReference>
<dbReference type="InterPro" id="IPR004175">
    <property type="entry name" value="RNA_CPDase"/>
</dbReference>
<proteinExistence type="inferred from homology"/>
<accession>A0A6B3W0E6</accession>
<dbReference type="EMBL" id="JAAIWN010000024">
    <property type="protein sequence ID" value="NEY81977.1"/>
    <property type="molecule type" value="Genomic_DNA"/>
</dbReference>
<dbReference type="Pfam" id="PF02834">
    <property type="entry name" value="LigT_PEase"/>
    <property type="match status" value="2"/>
</dbReference>